<protein>
    <submittedName>
        <fullName evidence="16">Sodium channel protein Nach</fullName>
    </submittedName>
</protein>
<name>A0A0N5C0S0_STREA</name>
<evidence type="ECO:0000256" key="14">
    <source>
        <dbReference type="SAM" id="Phobius"/>
    </source>
</evidence>
<accession>A0A0N5C0S0</accession>
<evidence type="ECO:0000256" key="13">
    <source>
        <dbReference type="RuleBase" id="RU000679"/>
    </source>
</evidence>
<keyword evidence="7" id="KW-0915">Sodium</keyword>
<dbReference type="WBParaSite" id="SPAL_0001159800.1">
    <property type="protein sequence ID" value="SPAL_0001159800.1"/>
    <property type="gene ID" value="SPAL_0001159800"/>
</dbReference>
<evidence type="ECO:0000256" key="9">
    <source>
        <dbReference type="ARBA" id="ARBA00023136"/>
    </source>
</evidence>
<evidence type="ECO:0000256" key="1">
    <source>
        <dbReference type="ARBA" id="ARBA00004141"/>
    </source>
</evidence>
<evidence type="ECO:0000256" key="12">
    <source>
        <dbReference type="ARBA" id="ARBA00023303"/>
    </source>
</evidence>
<dbReference type="InterPro" id="IPR001873">
    <property type="entry name" value="ENaC"/>
</dbReference>
<evidence type="ECO:0000256" key="4">
    <source>
        <dbReference type="ARBA" id="ARBA00022461"/>
    </source>
</evidence>
<keyword evidence="5 13" id="KW-0812">Transmembrane</keyword>
<keyword evidence="6 14" id="KW-1133">Transmembrane helix</keyword>
<evidence type="ECO:0000256" key="2">
    <source>
        <dbReference type="ARBA" id="ARBA00007193"/>
    </source>
</evidence>
<evidence type="ECO:0000256" key="11">
    <source>
        <dbReference type="ARBA" id="ARBA00023201"/>
    </source>
</evidence>
<dbReference type="Pfam" id="PF00858">
    <property type="entry name" value="ASC"/>
    <property type="match status" value="1"/>
</dbReference>
<comment type="similarity">
    <text evidence="2 13">Belongs to the amiloride-sensitive sodium channel (TC 1.A.6) family.</text>
</comment>
<dbReference type="GO" id="GO:0016020">
    <property type="term" value="C:membrane"/>
    <property type="evidence" value="ECO:0007669"/>
    <property type="project" value="UniProtKB-SubCell"/>
</dbReference>
<evidence type="ECO:0000313" key="15">
    <source>
        <dbReference type="Proteomes" id="UP000046392"/>
    </source>
</evidence>
<dbReference type="Proteomes" id="UP000046392">
    <property type="component" value="Unplaced"/>
</dbReference>
<keyword evidence="11 13" id="KW-0739">Sodium transport</keyword>
<proteinExistence type="inferred from homology"/>
<feature type="transmembrane region" description="Helical" evidence="14">
    <location>
        <begin position="33"/>
        <end position="54"/>
    </location>
</feature>
<evidence type="ECO:0000256" key="6">
    <source>
        <dbReference type="ARBA" id="ARBA00022989"/>
    </source>
</evidence>
<evidence type="ECO:0000256" key="10">
    <source>
        <dbReference type="ARBA" id="ARBA00023180"/>
    </source>
</evidence>
<keyword evidence="9 14" id="KW-0472">Membrane</keyword>
<evidence type="ECO:0000256" key="8">
    <source>
        <dbReference type="ARBA" id="ARBA00023065"/>
    </source>
</evidence>
<evidence type="ECO:0000256" key="3">
    <source>
        <dbReference type="ARBA" id="ARBA00022448"/>
    </source>
</evidence>
<evidence type="ECO:0000256" key="5">
    <source>
        <dbReference type="ARBA" id="ARBA00022692"/>
    </source>
</evidence>
<keyword evidence="3 13" id="KW-0813">Transport</keyword>
<comment type="subcellular location">
    <subcellularLocation>
        <location evidence="1">Membrane</location>
        <topology evidence="1">Multi-pass membrane protein</topology>
    </subcellularLocation>
</comment>
<keyword evidence="8 13" id="KW-0406">Ion transport</keyword>
<reference evidence="16" key="1">
    <citation type="submission" date="2017-02" db="UniProtKB">
        <authorList>
            <consortium name="WormBaseParasite"/>
        </authorList>
    </citation>
    <scope>IDENTIFICATION</scope>
</reference>
<keyword evidence="10" id="KW-0325">Glycoprotein</keyword>
<evidence type="ECO:0000313" key="16">
    <source>
        <dbReference type="WBParaSite" id="SPAL_0001159800.1"/>
    </source>
</evidence>
<keyword evidence="4 13" id="KW-0894">Sodium channel</keyword>
<keyword evidence="12 13" id="KW-0407">Ion channel</keyword>
<dbReference type="GO" id="GO:0005272">
    <property type="term" value="F:sodium channel activity"/>
    <property type="evidence" value="ECO:0007669"/>
    <property type="project" value="UniProtKB-KW"/>
</dbReference>
<feature type="transmembrane region" description="Helical" evidence="14">
    <location>
        <begin position="413"/>
        <end position="434"/>
    </location>
</feature>
<evidence type="ECO:0000256" key="7">
    <source>
        <dbReference type="ARBA" id="ARBA00023053"/>
    </source>
</evidence>
<sequence>MVKRNSKFPTPSWIGMIHGLDYLGSLKSYPKKCVWIFFLIITIAISVYLTIYTMEEFLENKTMTVFKIKNVPWIKYHGITLCPKYSDVYNVSRIKQKLLTIDSSLTNDDLNKFLIYLSAGGGFDNYDKILKELNDESLLNFESMLQRIVKSFGSIEKLYSFVFDEQNISCDDFFEICYFGNRKKNCCEMFEETFVLIRGKCFKMKDYYQISPDEMDKISLVIKPIRSAFIGNSSFQEQVVVYSSERKKYVSFFPRFYIYGNNQNILKFSKYVYYLMNNNNRCNPNRNYEGLSMCYIDYWLKTKLHDPYNCTLFYMGYKRWKMCDPIIILKNYEKIMSVALDNIKCLQACTYEEIRTEFFSKHLGYTLDGTKNKTDSRIRVEFSYLKMENYIYKEVSKLTLSGYISELGGYTSLFIDLNIVSVLIAALIMIKYIYKKFLKMKIDGRIGIGL</sequence>
<dbReference type="AlphaFoldDB" id="A0A0N5C0S0"/>
<organism evidence="15 16">
    <name type="scientific">Strongyloides papillosus</name>
    <name type="common">Intestinal threadworm</name>
    <dbReference type="NCBI Taxonomy" id="174720"/>
    <lineage>
        <taxon>Eukaryota</taxon>
        <taxon>Metazoa</taxon>
        <taxon>Ecdysozoa</taxon>
        <taxon>Nematoda</taxon>
        <taxon>Chromadorea</taxon>
        <taxon>Rhabditida</taxon>
        <taxon>Tylenchina</taxon>
        <taxon>Panagrolaimomorpha</taxon>
        <taxon>Strongyloidoidea</taxon>
        <taxon>Strongyloididae</taxon>
        <taxon>Strongyloides</taxon>
    </lineage>
</organism>
<keyword evidence="15" id="KW-1185">Reference proteome</keyword>